<dbReference type="GO" id="GO:0061608">
    <property type="term" value="F:nuclear import signal receptor activity"/>
    <property type="evidence" value="ECO:0007669"/>
    <property type="project" value="TreeGrafter"/>
</dbReference>
<dbReference type="GO" id="GO:0009639">
    <property type="term" value="P:response to red or far red light"/>
    <property type="evidence" value="ECO:0007669"/>
    <property type="project" value="InterPro"/>
</dbReference>
<dbReference type="AlphaFoldDB" id="A0A4Y7KEA0"/>
<dbReference type="PANTHER" id="PTHR37723:SF1">
    <property type="entry name" value="PROTEIN FAR-RED-ELONGATED HYPOCOTYL 1-LIKE"/>
    <property type="match status" value="1"/>
</dbReference>
<dbReference type="Gramene" id="RZC70682">
    <property type="protein sequence ID" value="RZC70682"/>
    <property type="gene ID" value="C5167_033838"/>
</dbReference>
<dbReference type="OMA" id="NSFIGDA"/>
<organism evidence="2 3">
    <name type="scientific">Papaver somniferum</name>
    <name type="common">Opium poppy</name>
    <dbReference type="NCBI Taxonomy" id="3469"/>
    <lineage>
        <taxon>Eukaryota</taxon>
        <taxon>Viridiplantae</taxon>
        <taxon>Streptophyta</taxon>
        <taxon>Embryophyta</taxon>
        <taxon>Tracheophyta</taxon>
        <taxon>Spermatophyta</taxon>
        <taxon>Magnoliopsida</taxon>
        <taxon>Ranunculales</taxon>
        <taxon>Papaveraceae</taxon>
        <taxon>Papaveroideae</taxon>
        <taxon>Papaver</taxon>
    </lineage>
</organism>
<accession>A0A4Y7KEA0</accession>
<dbReference type="PANTHER" id="PTHR37723">
    <property type="entry name" value="PROTEIN FAR-RED ELONGATED HYPOCOTYL 1"/>
    <property type="match status" value="1"/>
</dbReference>
<name>A0A4Y7KEA0_PAPSO</name>
<dbReference type="STRING" id="3469.A0A4Y7KEA0"/>
<gene>
    <name evidence="2" type="ORF">C5167_033838</name>
</gene>
<reference evidence="2 3" key="1">
    <citation type="journal article" date="2018" name="Science">
        <title>The opium poppy genome and morphinan production.</title>
        <authorList>
            <person name="Guo L."/>
            <person name="Winzer T."/>
            <person name="Yang X."/>
            <person name="Li Y."/>
            <person name="Ning Z."/>
            <person name="He Z."/>
            <person name="Teodor R."/>
            <person name="Lu Y."/>
            <person name="Bowser T.A."/>
            <person name="Graham I.A."/>
            <person name="Ye K."/>
        </authorList>
    </citation>
    <scope>NUCLEOTIDE SEQUENCE [LARGE SCALE GENOMIC DNA]</scope>
    <source>
        <strain evidence="3">cv. HN1</strain>
        <tissue evidence="2">Leaves</tissue>
    </source>
</reference>
<evidence type="ECO:0000256" key="1">
    <source>
        <dbReference type="SAM" id="MobiDB-lite"/>
    </source>
</evidence>
<keyword evidence="3" id="KW-1185">Reference proteome</keyword>
<dbReference type="EMBL" id="CM010721">
    <property type="protein sequence ID" value="RZC70682.1"/>
    <property type="molecule type" value="Genomic_DNA"/>
</dbReference>
<dbReference type="GO" id="GO:0016607">
    <property type="term" value="C:nuclear speck"/>
    <property type="evidence" value="ECO:0007669"/>
    <property type="project" value="TreeGrafter"/>
</dbReference>
<evidence type="ECO:0000313" key="2">
    <source>
        <dbReference type="EMBL" id="RZC70682.1"/>
    </source>
</evidence>
<dbReference type="GO" id="GO:0051457">
    <property type="term" value="P:maintenance of protein location in nucleus"/>
    <property type="evidence" value="ECO:0007669"/>
    <property type="project" value="TreeGrafter"/>
</dbReference>
<dbReference type="InterPro" id="IPR037766">
    <property type="entry name" value="FHY1"/>
</dbReference>
<feature type="region of interest" description="Disordered" evidence="1">
    <location>
        <begin position="27"/>
        <end position="66"/>
    </location>
</feature>
<dbReference type="Proteomes" id="UP000316621">
    <property type="component" value="Chromosome 7"/>
</dbReference>
<protein>
    <submittedName>
        <fullName evidence="2">Uncharacterized protein</fullName>
    </submittedName>
</protein>
<dbReference type="GO" id="GO:0005737">
    <property type="term" value="C:cytoplasm"/>
    <property type="evidence" value="ECO:0007669"/>
    <property type="project" value="TreeGrafter"/>
</dbReference>
<evidence type="ECO:0000313" key="3">
    <source>
        <dbReference type="Proteomes" id="UP000316621"/>
    </source>
</evidence>
<proteinExistence type="predicted"/>
<sequence length="232" mass="26060">MEHTSALVDKPIYGSMFDLNKKRKLEDDQVDLPSPKHKCGDPASEQGGGVSEDGTGRLDSPSGSNYFNSATAMSSYPDPKLEPDFLKVYTYNKPAKFENVYPKTHIYDQPSTSYGSCGSNSFKSTDETGTSIREDNSTINKEFGGEILKDGLRFEENELPGFEKYTDCINSEYEAIEECPIMEDNDMNLDPNEAESNLFVLSSGRWDVDPDSRVDSRKPTIDQEFEHLQVRM</sequence>